<dbReference type="SMART" id="SM00394">
    <property type="entry name" value="RIIa"/>
    <property type="match status" value="1"/>
</dbReference>
<organism evidence="6 7">
    <name type="scientific">Trypanosoma rangeli SC58</name>
    <dbReference type="NCBI Taxonomy" id="429131"/>
    <lineage>
        <taxon>Eukaryota</taxon>
        <taxon>Discoba</taxon>
        <taxon>Euglenozoa</taxon>
        <taxon>Kinetoplastea</taxon>
        <taxon>Metakinetoplastina</taxon>
        <taxon>Trypanosomatida</taxon>
        <taxon>Trypanosomatidae</taxon>
        <taxon>Trypanosoma</taxon>
        <taxon>Herpetosoma</taxon>
    </lineage>
</organism>
<evidence type="ECO:0000256" key="3">
    <source>
        <dbReference type="ARBA" id="ARBA00023273"/>
    </source>
</evidence>
<accession>A0A061IYG6</accession>
<dbReference type="PANTHER" id="PTHR14952:SF19">
    <property type="entry name" value="RIIA DOMAIN-CONTAINING PROTEIN"/>
    <property type="match status" value="1"/>
</dbReference>
<keyword evidence="2" id="KW-0282">Flagellum</keyword>
<name>A0A061IYG6_TRYRA</name>
<reference evidence="6 7" key="1">
    <citation type="submission" date="2013-07" db="EMBL/GenBank/DDBJ databases">
        <authorList>
            <person name="Stoco P.H."/>
            <person name="Wagner G."/>
            <person name="Gerber A."/>
            <person name="Zaha A."/>
            <person name="Thompson C."/>
            <person name="Bartholomeu D.C."/>
            <person name="Luckemeyer D.D."/>
            <person name="Bahia D."/>
            <person name="Loreto E."/>
            <person name="Prestes E.B."/>
            <person name="Lima F.M."/>
            <person name="Rodrigues-Luiz G."/>
            <person name="Vallejo G.A."/>
            <person name="Filho J.F."/>
            <person name="Monteiro K.M."/>
            <person name="Tyler K.M."/>
            <person name="de Almeida L.G."/>
            <person name="Ortiz M.F."/>
            <person name="Siervo M.A."/>
            <person name="de Moraes M.H."/>
            <person name="Cunha O.L."/>
            <person name="Mendonca-Neto R."/>
            <person name="Silva R."/>
            <person name="Teixeira S.M."/>
            <person name="Murta S.M."/>
            <person name="Sincero T.C."/>
            <person name="Mendes T.A."/>
            <person name="Urmenyi T.P."/>
            <person name="Silva V.G."/>
            <person name="da Rocha W.D."/>
            <person name="Andersson B."/>
            <person name="Romanha A.J."/>
            <person name="Steindel M."/>
            <person name="de Vasconcelos A.T."/>
            <person name="Grisard E.C."/>
        </authorList>
    </citation>
    <scope>NUCLEOTIDE SEQUENCE [LARGE SCALE GENOMIC DNA]</scope>
    <source>
        <strain evidence="6 7">SC58</strain>
    </source>
</reference>
<dbReference type="InterPro" id="IPR011992">
    <property type="entry name" value="EF-hand-dom_pair"/>
</dbReference>
<feature type="domain" description="RIIa" evidence="5">
    <location>
        <begin position="24"/>
        <end position="61"/>
    </location>
</feature>
<comment type="caution">
    <text evidence="6">The sequence shown here is derived from an EMBL/GenBank/DDBJ whole genome shotgun (WGS) entry which is preliminary data.</text>
</comment>
<evidence type="ECO:0000313" key="7">
    <source>
        <dbReference type="Proteomes" id="UP000031737"/>
    </source>
</evidence>
<dbReference type="AlphaFoldDB" id="A0A061IYG6"/>
<dbReference type="Pfam" id="PF02197">
    <property type="entry name" value="RIIa"/>
    <property type="match status" value="1"/>
</dbReference>
<protein>
    <recommendedName>
        <fullName evidence="5">RIIa domain-containing protein</fullName>
    </recommendedName>
</protein>
<comment type="subcellular location">
    <subcellularLocation>
        <location evidence="1">Cell projection</location>
        <location evidence="1">Cilium</location>
        <location evidence="1">Flagellum</location>
    </subcellularLocation>
</comment>
<dbReference type="EMBL" id="AUPL01004108">
    <property type="protein sequence ID" value="ESL08193.1"/>
    <property type="molecule type" value="Genomic_DNA"/>
</dbReference>
<dbReference type="SUPFAM" id="SSF47473">
    <property type="entry name" value="EF-hand"/>
    <property type="match status" value="1"/>
</dbReference>
<keyword evidence="3" id="KW-0966">Cell projection</keyword>
<evidence type="ECO:0000259" key="5">
    <source>
        <dbReference type="SMART" id="SM00394"/>
    </source>
</evidence>
<dbReference type="Gene3D" id="1.10.238.10">
    <property type="entry name" value="EF-hand"/>
    <property type="match status" value="1"/>
</dbReference>
<evidence type="ECO:0000313" key="6">
    <source>
        <dbReference type="EMBL" id="ESL08193.1"/>
    </source>
</evidence>
<dbReference type="SUPFAM" id="SSF47391">
    <property type="entry name" value="Dimerization-anchoring domain of cAMP-dependent PK regulatory subunit"/>
    <property type="match status" value="1"/>
</dbReference>
<dbReference type="Gene3D" id="1.20.890.10">
    <property type="entry name" value="cAMP-dependent protein kinase regulatory subunit, dimerization-anchoring domain"/>
    <property type="match status" value="1"/>
</dbReference>
<proteinExistence type="inferred from homology"/>
<dbReference type="Proteomes" id="UP000031737">
    <property type="component" value="Unassembled WGS sequence"/>
</dbReference>
<evidence type="ECO:0000256" key="2">
    <source>
        <dbReference type="ARBA" id="ARBA00022846"/>
    </source>
</evidence>
<dbReference type="OrthoDB" id="26525at2759"/>
<evidence type="ECO:0000256" key="1">
    <source>
        <dbReference type="ARBA" id="ARBA00004230"/>
    </source>
</evidence>
<evidence type="ECO:0000256" key="4">
    <source>
        <dbReference type="ARBA" id="ARBA00035651"/>
    </source>
</evidence>
<comment type="similarity">
    <text evidence="4">Belongs to the ropporin family.</text>
</comment>
<dbReference type="VEuPathDB" id="TriTrypDB:TRSC58_04108"/>
<dbReference type="PANTHER" id="PTHR14952">
    <property type="entry name" value="ROPPORIN-1-LIKE PROTEIN"/>
    <property type="match status" value="1"/>
</dbReference>
<dbReference type="InterPro" id="IPR003117">
    <property type="entry name" value="cAMP_dep_PK_reg_su_I/II_a/b"/>
</dbReference>
<dbReference type="CDD" id="cd22984">
    <property type="entry name" value="DD_CrRSP7-like"/>
    <property type="match status" value="1"/>
</dbReference>
<sequence length="261" mass="30296">MYEMETFRERTLANRYQPRQHLPPNFPSVLKEYAREVLRAQPEDVLQWSANYFKRLALETDPLQAQQPPPGHFTPVVEDEEREAVAQRLLRMFAELDSDESGVLPMQTIKQALLETCKLSPSQALYVLTSTALAENDPVDYTAFATESCGAVLFFEQTHHEFEVSNVENATVHGLSRRDVEQEFLRLMRYADEEATGLFSLDQYYNVLANAPYHLTRRDLRLLRIEAARNSEKAVDYEAELAYMFDRLLLAEQFSRFDEDE</sequence>
<keyword evidence="7" id="KW-1185">Reference proteome</keyword>
<dbReference type="GO" id="GO:0031514">
    <property type="term" value="C:motile cilium"/>
    <property type="evidence" value="ECO:0007669"/>
    <property type="project" value="UniProtKB-SubCell"/>
</dbReference>
<gene>
    <name evidence="6" type="ORF">TRSC58_04108</name>
</gene>
<keyword evidence="2" id="KW-0969">Cilium</keyword>